<keyword evidence="3" id="KW-1185">Reference proteome</keyword>
<keyword evidence="1" id="KW-1133">Transmembrane helix</keyword>
<evidence type="ECO:0008006" key="4">
    <source>
        <dbReference type="Google" id="ProtNLM"/>
    </source>
</evidence>
<feature type="transmembrane region" description="Helical" evidence="1">
    <location>
        <begin position="49"/>
        <end position="71"/>
    </location>
</feature>
<proteinExistence type="predicted"/>
<comment type="caution">
    <text evidence="2">The sequence shown here is derived from an EMBL/GenBank/DDBJ whole genome shotgun (WGS) entry which is preliminary data.</text>
</comment>
<dbReference type="RefSeq" id="WP_087234815.1">
    <property type="nucleotide sequence ID" value="NZ_JAKNHQ010000007.1"/>
</dbReference>
<protein>
    <recommendedName>
        <fullName evidence="4">Cell division protein FtsL</fullName>
    </recommendedName>
</protein>
<evidence type="ECO:0000313" key="2">
    <source>
        <dbReference type="EMBL" id="MCG4610591.1"/>
    </source>
</evidence>
<gene>
    <name evidence="2" type="ORF">L0P57_06550</name>
</gene>
<keyword evidence="1" id="KW-0472">Membrane</keyword>
<accession>A0ABS9MIN3</accession>
<dbReference type="EMBL" id="JAKNHQ010000007">
    <property type="protein sequence ID" value="MCG4610591.1"/>
    <property type="molecule type" value="Genomic_DNA"/>
</dbReference>
<evidence type="ECO:0000256" key="1">
    <source>
        <dbReference type="SAM" id="Phobius"/>
    </source>
</evidence>
<name>A0ABS9MIN3_9FIRM</name>
<keyword evidence="1" id="KW-0812">Transmembrane</keyword>
<organism evidence="2 3">
    <name type="scientific">Anaeromassilibacillus senegalensis</name>
    <dbReference type="NCBI Taxonomy" id="1673717"/>
    <lineage>
        <taxon>Bacteria</taxon>
        <taxon>Bacillati</taxon>
        <taxon>Bacillota</taxon>
        <taxon>Clostridia</taxon>
        <taxon>Eubacteriales</taxon>
        <taxon>Acutalibacteraceae</taxon>
        <taxon>Anaeromassilibacillus</taxon>
    </lineage>
</organism>
<sequence length="166" mass="19262">MATHTRGEAYDFELFEPKRKQELQPQPQNNVIRLPREELEKNRRPKHRAFKVISVCTFLVVMLGIVGTFVYGQVRLSELTNEINSTTTELSEQESLYTQLKMKSQAKLSLETVEEYAETQLGMRKLEQNQVEYISLSEGDKGEVLEEDSSENWLTSAWNFIQQLLS</sequence>
<evidence type="ECO:0000313" key="3">
    <source>
        <dbReference type="Proteomes" id="UP001298681"/>
    </source>
</evidence>
<dbReference type="Proteomes" id="UP001298681">
    <property type="component" value="Unassembled WGS sequence"/>
</dbReference>
<reference evidence="2 3" key="1">
    <citation type="submission" date="2022-01" db="EMBL/GenBank/DDBJ databases">
        <title>Collection of gut derived symbiotic bacterial strains cultured from healthy donors.</title>
        <authorList>
            <person name="Lin H."/>
            <person name="Kohout C."/>
            <person name="Waligurski E."/>
            <person name="Pamer E.G."/>
        </authorList>
    </citation>
    <scope>NUCLEOTIDE SEQUENCE [LARGE SCALE GENOMIC DNA]</scope>
    <source>
        <strain evidence="2 3">DFI.7.58</strain>
    </source>
</reference>